<dbReference type="InterPro" id="IPR020612">
    <property type="entry name" value="Methylthiotransferase_CS"/>
</dbReference>
<dbReference type="InterPro" id="IPR013848">
    <property type="entry name" value="Methylthiotransferase_N"/>
</dbReference>
<dbReference type="SFLD" id="SFLDG01061">
    <property type="entry name" value="methylthiotransferase"/>
    <property type="match status" value="1"/>
</dbReference>
<dbReference type="Gene3D" id="3.40.50.12160">
    <property type="entry name" value="Methylthiotransferase, N-terminal domain"/>
    <property type="match status" value="1"/>
</dbReference>
<comment type="similarity">
    <text evidence="10">Belongs to the methylthiotransferase family. RimO subfamily.</text>
</comment>
<dbReference type="InterPro" id="IPR005839">
    <property type="entry name" value="Methylthiotransferase"/>
</dbReference>
<dbReference type="FunFam" id="3.80.30.20:FF:000001">
    <property type="entry name" value="tRNA-2-methylthio-N(6)-dimethylallyladenosine synthase 2"/>
    <property type="match status" value="1"/>
</dbReference>
<keyword evidence="7 10" id="KW-0408">Iron</keyword>
<dbReference type="RefSeq" id="WP_100667743.1">
    <property type="nucleotide sequence ID" value="NZ_CP024955.1"/>
</dbReference>
<protein>
    <recommendedName>
        <fullName evidence="10">Ribosomal protein uS12 methylthiotransferase RimO</fullName>
        <shortName evidence="10">uS12 MTTase</shortName>
        <shortName evidence="10">uS12 methylthiotransferase</shortName>
        <ecNumber evidence="10">2.8.4.4</ecNumber>
    </recommendedName>
    <alternativeName>
        <fullName evidence="10">Ribosomal protein uS12 (aspartate-C(3))-methylthiotransferase</fullName>
    </alternativeName>
    <alternativeName>
        <fullName evidence="10">Ribosome maturation factor RimO</fullName>
    </alternativeName>
</protein>
<dbReference type="CDD" id="cd01335">
    <property type="entry name" value="Radical_SAM"/>
    <property type="match status" value="1"/>
</dbReference>
<dbReference type="Gene3D" id="2.40.50.140">
    <property type="entry name" value="Nucleic acid-binding proteins"/>
    <property type="match status" value="1"/>
</dbReference>
<evidence type="ECO:0000259" key="13">
    <source>
        <dbReference type="PROSITE" id="PS51918"/>
    </source>
</evidence>
<dbReference type="GO" id="GO:0005829">
    <property type="term" value="C:cytosol"/>
    <property type="evidence" value="ECO:0007669"/>
    <property type="project" value="TreeGrafter"/>
</dbReference>
<dbReference type="SFLD" id="SFLDF00274">
    <property type="entry name" value="ribosomal_protein_S12_methylth"/>
    <property type="match status" value="1"/>
</dbReference>
<keyword evidence="15" id="KW-1185">Reference proteome</keyword>
<evidence type="ECO:0000256" key="2">
    <source>
        <dbReference type="ARBA" id="ARBA00022485"/>
    </source>
</evidence>
<keyword evidence="14" id="KW-0687">Ribonucleoprotein</keyword>
<dbReference type="Pfam" id="PF04055">
    <property type="entry name" value="Radical_SAM"/>
    <property type="match status" value="1"/>
</dbReference>
<dbReference type="InterPro" id="IPR012340">
    <property type="entry name" value="NA-bd_OB-fold"/>
</dbReference>
<reference evidence="15" key="1">
    <citation type="submission" date="2017-11" db="EMBL/GenBank/DDBJ databases">
        <title>Complete Genome Sequence of Kyrpidia sp. Strain EA-1, a thermophilic, hydrogen-oxidizing Bacterium, isolated from the Azores.</title>
        <authorList>
            <person name="Reiner J.E."/>
            <person name="Lapp C.J."/>
            <person name="Bunk B."/>
            <person name="Gescher J."/>
        </authorList>
    </citation>
    <scope>NUCLEOTIDE SEQUENCE [LARGE SCALE GENOMIC DNA]</scope>
    <source>
        <strain evidence="15">EA-1</strain>
    </source>
</reference>
<dbReference type="GO" id="GO:0103039">
    <property type="term" value="F:protein methylthiotransferase activity"/>
    <property type="evidence" value="ECO:0007669"/>
    <property type="project" value="UniProtKB-EC"/>
</dbReference>
<keyword evidence="6 10" id="KW-0479">Metal-binding</keyword>
<comment type="catalytic activity">
    <reaction evidence="9">
        <text>N(6)-dimethylallyladenosine(37) in tRNA + (sulfur carrier)-SH + AH2 + 2 S-adenosyl-L-methionine = 2-methylsulfanyl-N(6)-dimethylallyladenosine(37) in tRNA + (sulfur carrier)-H + 5'-deoxyadenosine + L-methionine + A + S-adenosyl-L-homocysteine + 2 H(+)</text>
        <dbReference type="Rhea" id="RHEA:37067"/>
        <dbReference type="Rhea" id="RHEA-COMP:10375"/>
        <dbReference type="Rhea" id="RHEA-COMP:10376"/>
        <dbReference type="Rhea" id="RHEA-COMP:14737"/>
        <dbReference type="Rhea" id="RHEA-COMP:14739"/>
        <dbReference type="ChEBI" id="CHEBI:13193"/>
        <dbReference type="ChEBI" id="CHEBI:15378"/>
        <dbReference type="ChEBI" id="CHEBI:17319"/>
        <dbReference type="ChEBI" id="CHEBI:17499"/>
        <dbReference type="ChEBI" id="CHEBI:29917"/>
        <dbReference type="ChEBI" id="CHEBI:57844"/>
        <dbReference type="ChEBI" id="CHEBI:57856"/>
        <dbReference type="ChEBI" id="CHEBI:59789"/>
        <dbReference type="ChEBI" id="CHEBI:64428"/>
        <dbReference type="ChEBI" id="CHEBI:74415"/>
        <dbReference type="ChEBI" id="CHEBI:74417"/>
        <dbReference type="EC" id="2.8.4.3"/>
    </reaction>
</comment>
<feature type="domain" description="MTTase N-terminal" evidence="12">
    <location>
        <begin position="3"/>
        <end position="119"/>
    </location>
</feature>
<feature type="domain" description="TRAM" evidence="11">
    <location>
        <begin position="375"/>
        <end position="442"/>
    </location>
</feature>
<gene>
    <name evidence="10 14" type="primary">rimO</name>
    <name evidence="14" type="ORF">CVV65_08415</name>
</gene>
<dbReference type="Gene3D" id="3.80.30.20">
    <property type="entry name" value="tm_1862 like domain"/>
    <property type="match status" value="1"/>
</dbReference>
<name>A0A2K8N6I5_9BACL</name>
<dbReference type="KEGG" id="kyr:CVV65_08415"/>
<dbReference type="EMBL" id="CP024955">
    <property type="protein sequence ID" value="ATY84944.1"/>
    <property type="molecule type" value="Genomic_DNA"/>
</dbReference>
<dbReference type="SFLD" id="SFLDS00029">
    <property type="entry name" value="Radical_SAM"/>
    <property type="match status" value="1"/>
</dbReference>
<comment type="function">
    <text evidence="1">Catalyzes the methylthiolation of N6-(dimethylallyl)adenosine (i(6)A), leading to the formation of 2-methylthio-N6-(dimethylallyl)adenosine (ms(2)i(6)A) at position 37 in tRNAs that read codons beginning with uridine.</text>
</comment>
<comment type="function">
    <text evidence="10">Catalyzes the methylthiolation of an aspartic acid residue of ribosomal protein uS12.</text>
</comment>
<evidence type="ECO:0000256" key="1">
    <source>
        <dbReference type="ARBA" id="ARBA00003234"/>
    </source>
</evidence>
<dbReference type="GO" id="GO:0035599">
    <property type="term" value="F:aspartic acid methylthiotransferase activity"/>
    <property type="evidence" value="ECO:0007669"/>
    <property type="project" value="TreeGrafter"/>
</dbReference>
<dbReference type="PROSITE" id="PS01278">
    <property type="entry name" value="MTTASE_RADICAL"/>
    <property type="match status" value="1"/>
</dbReference>
<evidence type="ECO:0000256" key="6">
    <source>
        <dbReference type="ARBA" id="ARBA00022723"/>
    </source>
</evidence>
<dbReference type="InterPro" id="IPR023404">
    <property type="entry name" value="rSAM_horseshoe"/>
</dbReference>
<feature type="domain" description="Radical SAM core" evidence="13">
    <location>
        <begin position="142"/>
        <end position="372"/>
    </location>
</feature>
<keyword evidence="3 10" id="KW-0963">Cytoplasm</keyword>
<dbReference type="PROSITE" id="PS51449">
    <property type="entry name" value="MTTASE_N"/>
    <property type="match status" value="1"/>
</dbReference>
<dbReference type="GO" id="GO:0046872">
    <property type="term" value="F:metal ion binding"/>
    <property type="evidence" value="ECO:0007669"/>
    <property type="project" value="UniProtKB-KW"/>
</dbReference>
<feature type="binding site" evidence="10">
    <location>
        <position position="12"/>
    </location>
    <ligand>
        <name>[4Fe-4S] cluster</name>
        <dbReference type="ChEBI" id="CHEBI:49883"/>
        <label>1</label>
    </ligand>
</feature>
<dbReference type="NCBIfam" id="TIGR01125">
    <property type="entry name" value="30S ribosomal protein S12 methylthiotransferase RimO"/>
    <property type="match status" value="1"/>
</dbReference>
<dbReference type="InterPro" id="IPR038135">
    <property type="entry name" value="Methylthiotransferase_N_sf"/>
</dbReference>
<dbReference type="FunFam" id="3.40.50.12160:FF:000003">
    <property type="entry name" value="CDK5 regulatory subunit-associated protein 1"/>
    <property type="match status" value="1"/>
</dbReference>
<evidence type="ECO:0000256" key="3">
    <source>
        <dbReference type="ARBA" id="ARBA00022490"/>
    </source>
</evidence>
<comment type="subcellular location">
    <subcellularLocation>
        <location evidence="10">Cytoplasm</location>
    </subcellularLocation>
</comment>
<dbReference type="SFLD" id="SFLDG01082">
    <property type="entry name" value="B12-binding_domain_containing"/>
    <property type="match status" value="1"/>
</dbReference>
<keyword evidence="14" id="KW-0689">Ribosomal protein</keyword>
<evidence type="ECO:0000256" key="7">
    <source>
        <dbReference type="ARBA" id="ARBA00023004"/>
    </source>
</evidence>
<dbReference type="Pfam" id="PF18693">
    <property type="entry name" value="TRAM_2"/>
    <property type="match status" value="1"/>
</dbReference>
<comment type="cofactor">
    <cofactor evidence="10">
        <name>[4Fe-4S] cluster</name>
        <dbReference type="ChEBI" id="CHEBI:49883"/>
    </cofactor>
    <text evidence="10">Binds 2 [4Fe-4S] clusters. One cluster is coordinated with 3 cysteines and an exchangeable S-adenosyl-L-methionine.</text>
</comment>
<keyword evidence="2 10" id="KW-0004">4Fe-4S</keyword>
<accession>A0A2K8N6I5</accession>
<evidence type="ECO:0000256" key="10">
    <source>
        <dbReference type="HAMAP-Rule" id="MF_01865"/>
    </source>
</evidence>
<keyword evidence="8 10" id="KW-0411">Iron-sulfur</keyword>
<sequence length="442" mass="49728">MGRRIAVVTLGCEKNQVDSEVMMGLMERWGFHLVADPQEADVIVVNTCGFVDQAKAESVNTILQMAQYKETGHCKALVVAGCLAQRYQEELMREIPEIDGMLGTGEFHRVPEVVEQALAGRHPMRFGNPVYLYDEVTPRKRIGLPYSTYVKIAEGCDHGCTFCAIPLMRGKFRSRPIPSIVEEARRLAADGVREISLIAQDSTQYGLDLYGRRRLPDLLTALNDVDGLRWIRLHYAYPGYFTDELIDAMAGLPKVCKYVDLPLQHSEDEVLRAMHRPGRKSQVRKLLERIRTRIPNVAIRSSFIVGFPGETEEQFLRLADFVEEMAFDRIGVFAFSREEGTPSASMEGQISEAEKERRAAWLMEVGRKASAARGAARVGQVIDCLLERQDDRRPDIWIGRSEYDAPEIDGQVFVSGVNGRPGEFVKVRITHSFDFDLAGEGV</sequence>
<proteinExistence type="inferred from homology"/>
<dbReference type="PROSITE" id="PS51918">
    <property type="entry name" value="RADICAL_SAM"/>
    <property type="match status" value="1"/>
</dbReference>
<feature type="binding site" evidence="10">
    <location>
        <position position="48"/>
    </location>
    <ligand>
        <name>[4Fe-4S] cluster</name>
        <dbReference type="ChEBI" id="CHEBI:49883"/>
        <label>1</label>
    </ligand>
</feature>
<dbReference type="HAMAP" id="MF_01865">
    <property type="entry name" value="MTTase_RimO"/>
    <property type="match status" value="1"/>
</dbReference>
<evidence type="ECO:0000313" key="14">
    <source>
        <dbReference type="EMBL" id="ATY84944.1"/>
    </source>
</evidence>
<evidence type="ECO:0000256" key="5">
    <source>
        <dbReference type="ARBA" id="ARBA00022691"/>
    </source>
</evidence>
<dbReference type="InterPro" id="IPR005840">
    <property type="entry name" value="Ribosomal_uS12_MeSTrfase_RimO"/>
</dbReference>
<dbReference type="PROSITE" id="PS50926">
    <property type="entry name" value="TRAM"/>
    <property type="match status" value="1"/>
</dbReference>
<evidence type="ECO:0000256" key="4">
    <source>
        <dbReference type="ARBA" id="ARBA00022679"/>
    </source>
</evidence>
<evidence type="ECO:0000313" key="15">
    <source>
        <dbReference type="Proteomes" id="UP000231932"/>
    </source>
</evidence>
<feature type="binding site" evidence="10">
    <location>
        <position position="163"/>
    </location>
    <ligand>
        <name>[4Fe-4S] cluster</name>
        <dbReference type="ChEBI" id="CHEBI:49883"/>
        <label>2</label>
        <note>4Fe-4S-S-AdoMet</note>
    </ligand>
</feature>
<dbReference type="InterPro" id="IPR007197">
    <property type="entry name" value="rSAM"/>
</dbReference>
<dbReference type="InterPro" id="IPR006638">
    <property type="entry name" value="Elp3/MiaA/NifB-like_rSAM"/>
</dbReference>
<organism evidence="14 15">
    <name type="scientific">Kyrpidia spormannii</name>
    <dbReference type="NCBI Taxonomy" id="2055160"/>
    <lineage>
        <taxon>Bacteria</taxon>
        <taxon>Bacillati</taxon>
        <taxon>Bacillota</taxon>
        <taxon>Bacilli</taxon>
        <taxon>Bacillales</taxon>
        <taxon>Alicyclobacillaceae</taxon>
        <taxon>Kyrpidia</taxon>
    </lineage>
</organism>
<feature type="binding site" evidence="10">
    <location>
        <position position="160"/>
    </location>
    <ligand>
        <name>[4Fe-4S] cluster</name>
        <dbReference type="ChEBI" id="CHEBI:49883"/>
        <label>2</label>
        <note>4Fe-4S-S-AdoMet</note>
    </ligand>
</feature>
<dbReference type="SUPFAM" id="SSF102114">
    <property type="entry name" value="Radical SAM enzymes"/>
    <property type="match status" value="1"/>
</dbReference>
<keyword evidence="5 10" id="KW-0949">S-adenosyl-L-methionine</keyword>
<dbReference type="EC" id="2.8.4.4" evidence="10"/>
<dbReference type="Proteomes" id="UP000231932">
    <property type="component" value="Chromosome"/>
</dbReference>
<comment type="catalytic activity">
    <reaction evidence="10">
        <text>L-aspartate(89)-[ribosomal protein uS12]-hydrogen + (sulfur carrier)-SH + AH2 + 2 S-adenosyl-L-methionine = 3-methylsulfanyl-L-aspartate(89)-[ribosomal protein uS12]-hydrogen + (sulfur carrier)-H + 5'-deoxyadenosine + L-methionine + A + S-adenosyl-L-homocysteine + 2 H(+)</text>
        <dbReference type="Rhea" id="RHEA:37087"/>
        <dbReference type="Rhea" id="RHEA-COMP:10460"/>
        <dbReference type="Rhea" id="RHEA-COMP:10461"/>
        <dbReference type="Rhea" id="RHEA-COMP:14737"/>
        <dbReference type="Rhea" id="RHEA-COMP:14739"/>
        <dbReference type="ChEBI" id="CHEBI:13193"/>
        <dbReference type="ChEBI" id="CHEBI:15378"/>
        <dbReference type="ChEBI" id="CHEBI:17319"/>
        <dbReference type="ChEBI" id="CHEBI:17499"/>
        <dbReference type="ChEBI" id="CHEBI:29917"/>
        <dbReference type="ChEBI" id="CHEBI:29961"/>
        <dbReference type="ChEBI" id="CHEBI:57844"/>
        <dbReference type="ChEBI" id="CHEBI:57856"/>
        <dbReference type="ChEBI" id="CHEBI:59789"/>
        <dbReference type="ChEBI" id="CHEBI:64428"/>
        <dbReference type="ChEBI" id="CHEBI:73599"/>
        <dbReference type="EC" id="2.8.4.4"/>
    </reaction>
</comment>
<evidence type="ECO:0000259" key="12">
    <source>
        <dbReference type="PROSITE" id="PS51449"/>
    </source>
</evidence>
<evidence type="ECO:0000256" key="9">
    <source>
        <dbReference type="ARBA" id="ARBA00051425"/>
    </source>
</evidence>
<feature type="binding site" evidence="10">
    <location>
        <position position="156"/>
    </location>
    <ligand>
        <name>[4Fe-4S] cluster</name>
        <dbReference type="ChEBI" id="CHEBI:49883"/>
        <label>2</label>
        <note>4Fe-4S-S-AdoMet</note>
    </ligand>
</feature>
<keyword evidence="4 10" id="KW-0808">Transferase</keyword>
<dbReference type="SMART" id="SM00729">
    <property type="entry name" value="Elp3"/>
    <property type="match status" value="1"/>
</dbReference>
<dbReference type="Pfam" id="PF00919">
    <property type="entry name" value="UPF0004"/>
    <property type="match status" value="1"/>
</dbReference>
<dbReference type="OrthoDB" id="9805215at2"/>
<evidence type="ECO:0000259" key="11">
    <source>
        <dbReference type="PROSITE" id="PS50926"/>
    </source>
</evidence>
<feature type="binding site" evidence="10">
    <location>
        <position position="82"/>
    </location>
    <ligand>
        <name>[4Fe-4S] cluster</name>
        <dbReference type="ChEBI" id="CHEBI:49883"/>
        <label>1</label>
    </ligand>
</feature>
<dbReference type="GO" id="GO:0005840">
    <property type="term" value="C:ribosome"/>
    <property type="evidence" value="ECO:0007669"/>
    <property type="project" value="UniProtKB-KW"/>
</dbReference>
<evidence type="ECO:0000256" key="8">
    <source>
        <dbReference type="ARBA" id="ARBA00023014"/>
    </source>
</evidence>
<dbReference type="PANTHER" id="PTHR43837:SF1">
    <property type="entry name" value="RIBOSOMAL PROTEIN US12 METHYLTHIOTRANSFERASE RIMO"/>
    <property type="match status" value="1"/>
</dbReference>
<dbReference type="AlphaFoldDB" id="A0A2K8N6I5"/>
<dbReference type="InterPro" id="IPR058240">
    <property type="entry name" value="rSAM_sf"/>
</dbReference>
<dbReference type="NCBIfam" id="TIGR00089">
    <property type="entry name" value="MiaB/RimO family radical SAM methylthiotransferase"/>
    <property type="match status" value="1"/>
</dbReference>
<dbReference type="GO" id="GO:0051539">
    <property type="term" value="F:4 iron, 4 sulfur cluster binding"/>
    <property type="evidence" value="ECO:0007669"/>
    <property type="project" value="UniProtKB-UniRule"/>
</dbReference>
<dbReference type="PANTHER" id="PTHR43837">
    <property type="entry name" value="RIBOSOMAL PROTEIN S12 METHYLTHIOTRANSFERASE RIMO"/>
    <property type="match status" value="1"/>
</dbReference>
<dbReference type="GO" id="GO:0035597">
    <property type="term" value="F:tRNA-2-methylthio-N(6)-dimethylallyladenosine(37) synthase activity"/>
    <property type="evidence" value="ECO:0007669"/>
    <property type="project" value="UniProtKB-EC"/>
</dbReference>
<dbReference type="InterPro" id="IPR002792">
    <property type="entry name" value="TRAM_dom"/>
</dbReference>